<dbReference type="RefSeq" id="WP_244760775.1">
    <property type="nucleotide sequence ID" value="NZ_JALJCJ010000002.1"/>
</dbReference>
<protein>
    <submittedName>
        <fullName evidence="1">Uncharacterized protein</fullName>
    </submittedName>
</protein>
<proteinExistence type="predicted"/>
<dbReference type="Proteomes" id="UP001177080">
    <property type="component" value="Unassembled WGS sequence"/>
</dbReference>
<evidence type="ECO:0000313" key="1">
    <source>
        <dbReference type="EMBL" id="MDO6123152.1"/>
    </source>
</evidence>
<keyword evidence="2" id="KW-1185">Reference proteome</keyword>
<accession>A0ABT8XHJ6</accession>
<sequence>MKMRVTFEVDQNELFDMLKKMNGDFAPLGGRVVGELLTSGTTILDAIGMAVYGVTVVSKHPVTDTVGGAP</sequence>
<gene>
    <name evidence="1" type="ORF">GB928_018345</name>
</gene>
<evidence type="ECO:0000313" key="2">
    <source>
        <dbReference type="Proteomes" id="UP001177080"/>
    </source>
</evidence>
<reference evidence="1" key="1">
    <citation type="submission" date="2022-04" db="EMBL/GenBank/DDBJ databases">
        <title>Shinella lacus sp. nov., a novel member of the genus Shinella from water.</title>
        <authorList>
            <person name="Deng Y."/>
        </authorList>
    </citation>
    <scope>NUCLEOTIDE SEQUENCE</scope>
    <source>
        <strain evidence="1">JCM 31239</strain>
    </source>
</reference>
<comment type="caution">
    <text evidence="1">The sequence shown here is derived from an EMBL/GenBank/DDBJ whole genome shotgun (WGS) entry which is preliminary data.</text>
</comment>
<name>A0ABT8XHJ6_9HYPH</name>
<dbReference type="EMBL" id="WHSC02000007">
    <property type="protein sequence ID" value="MDO6123152.1"/>
    <property type="molecule type" value="Genomic_DNA"/>
</dbReference>
<organism evidence="1 2">
    <name type="scientific">Shinella curvata</name>
    <dbReference type="NCBI Taxonomy" id="1817964"/>
    <lineage>
        <taxon>Bacteria</taxon>
        <taxon>Pseudomonadati</taxon>
        <taxon>Pseudomonadota</taxon>
        <taxon>Alphaproteobacteria</taxon>
        <taxon>Hyphomicrobiales</taxon>
        <taxon>Rhizobiaceae</taxon>
        <taxon>Shinella</taxon>
    </lineage>
</organism>